<feature type="compositionally biased region" description="Basic and acidic residues" evidence="1">
    <location>
        <begin position="158"/>
        <end position="171"/>
    </location>
</feature>
<dbReference type="EMBL" id="QKUF01000051">
    <property type="protein sequence ID" value="PZW19203.1"/>
    <property type="molecule type" value="Genomic_DNA"/>
</dbReference>
<feature type="compositionally biased region" description="Low complexity" evidence="1">
    <location>
        <begin position="125"/>
        <end position="134"/>
    </location>
</feature>
<feature type="compositionally biased region" description="Gly residues" evidence="1">
    <location>
        <begin position="135"/>
        <end position="144"/>
    </location>
</feature>
<reference evidence="2 3" key="1">
    <citation type="submission" date="2018-06" db="EMBL/GenBank/DDBJ databases">
        <title>Genomic Encyclopedia of Archaeal and Bacterial Type Strains, Phase II (KMG-II): from individual species to whole genera.</title>
        <authorList>
            <person name="Goeker M."/>
        </authorList>
    </citation>
    <scope>NUCLEOTIDE SEQUENCE [LARGE SCALE GENOMIC DNA]</scope>
    <source>
        <strain evidence="2 3">ATCC BAA-1881</strain>
    </source>
</reference>
<evidence type="ECO:0000256" key="1">
    <source>
        <dbReference type="SAM" id="MobiDB-lite"/>
    </source>
</evidence>
<dbReference type="Proteomes" id="UP000248806">
    <property type="component" value="Unassembled WGS sequence"/>
</dbReference>
<keyword evidence="3" id="KW-1185">Reference proteome</keyword>
<feature type="compositionally biased region" description="Low complexity" evidence="1">
    <location>
        <begin position="145"/>
        <end position="155"/>
    </location>
</feature>
<protein>
    <recommendedName>
        <fullName evidence="4">Heat induced stress protein YflT</fullName>
    </recommendedName>
</protein>
<dbReference type="AlphaFoldDB" id="A0A326TS78"/>
<organism evidence="2 3">
    <name type="scientific">Thermosporothrix hazakensis</name>
    <dbReference type="NCBI Taxonomy" id="644383"/>
    <lineage>
        <taxon>Bacteria</taxon>
        <taxon>Bacillati</taxon>
        <taxon>Chloroflexota</taxon>
        <taxon>Ktedonobacteria</taxon>
        <taxon>Ktedonobacterales</taxon>
        <taxon>Thermosporotrichaceae</taxon>
        <taxon>Thermosporothrix</taxon>
    </lineage>
</organism>
<gene>
    <name evidence="2" type="ORF">EI42_06184</name>
</gene>
<feature type="compositionally biased region" description="Polar residues" evidence="1">
    <location>
        <begin position="109"/>
        <end position="120"/>
    </location>
</feature>
<sequence>MTTFKTPIIAGVFQSEDQAKAAVDELRRRNFAHEQIGVALPQKSKLSNPLSQDFMKLGVPAEQANFYEQAFNSGKIVVSVRPDGRDDEVRGVLRGSGGYDYDAGGQGMPPQQNWTPQGQPINEAGNYGQGDYRQYGGGQMGGQQPGSSQSWQQYGDMQQREQRPGEKGSEG</sequence>
<name>A0A326TS78_THEHA</name>
<dbReference type="OrthoDB" id="165093at2"/>
<comment type="caution">
    <text evidence="2">The sequence shown here is derived from an EMBL/GenBank/DDBJ whole genome shotgun (WGS) entry which is preliminary data.</text>
</comment>
<dbReference type="RefSeq" id="WP_111326517.1">
    <property type="nucleotide sequence ID" value="NZ_BIFX01000001.1"/>
</dbReference>
<evidence type="ECO:0000313" key="2">
    <source>
        <dbReference type="EMBL" id="PZW19203.1"/>
    </source>
</evidence>
<feature type="region of interest" description="Disordered" evidence="1">
    <location>
        <begin position="86"/>
        <end position="171"/>
    </location>
</feature>
<accession>A0A326TS78</accession>
<proteinExistence type="predicted"/>
<evidence type="ECO:0008006" key="4">
    <source>
        <dbReference type="Google" id="ProtNLM"/>
    </source>
</evidence>
<evidence type="ECO:0000313" key="3">
    <source>
        <dbReference type="Proteomes" id="UP000248806"/>
    </source>
</evidence>